<dbReference type="AlphaFoldDB" id="A0AA37Q7Z1"/>
<comment type="caution">
    <text evidence="1">The sequence shown here is derived from an EMBL/GenBank/DDBJ whole genome shotgun (WGS) entry which is preliminary data.</text>
</comment>
<organism evidence="1 2">
    <name type="scientific">Roseisolibacter agri</name>
    <dbReference type="NCBI Taxonomy" id="2014610"/>
    <lineage>
        <taxon>Bacteria</taxon>
        <taxon>Pseudomonadati</taxon>
        <taxon>Gemmatimonadota</taxon>
        <taxon>Gemmatimonadia</taxon>
        <taxon>Gemmatimonadales</taxon>
        <taxon>Gemmatimonadaceae</taxon>
        <taxon>Roseisolibacter</taxon>
    </lineage>
</organism>
<evidence type="ECO:0008006" key="3">
    <source>
        <dbReference type="Google" id="ProtNLM"/>
    </source>
</evidence>
<gene>
    <name evidence="1" type="ORF">rosag_47630</name>
</gene>
<accession>A0AA37Q7Z1</accession>
<dbReference type="Proteomes" id="UP001161325">
    <property type="component" value="Unassembled WGS sequence"/>
</dbReference>
<protein>
    <recommendedName>
        <fullName evidence="3">Ubiquitin-like domain-containing protein</fullName>
    </recommendedName>
</protein>
<evidence type="ECO:0000313" key="2">
    <source>
        <dbReference type="Proteomes" id="UP001161325"/>
    </source>
</evidence>
<dbReference type="Gene3D" id="3.10.20.90">
    <property type="entry name" value="Phosphatidylinositol 3-kinase Catalytic Subunit, Chain A, domain 1"/>
    <property type="match status" value="1"/>
</dbReference>
<dbReference type="SUPFAM" id="SSF54236">
    <property type="entry name" value="Ubiquitin-like"/>
    <property type="match status" value="1"/>
</dbReference>
<dbReference type="Pfam" id="PF10790">
    <property type="entry name" value="DUF2604"/>
    <property type="match status" value="1"/>
</dbReference>
<sequence>MSTLQQPHSPPGGPKKSAVTVIYNGVSTEVDAQPQAAVQALLNHALHAFGLQGQPNFALFTDANVQLDPNRSLRDQGVPDGATLILRPLQVRAGGSTGRPTSGRLL</sequence>
<evidence type="ECO:0000313" key="1">
    <source>
        <dbReference type="EMBL" id="GLC28250.1"/>
    </source>
</evidence>
<reference evidence="1" key="1">
    <citation type="submission" date="2022-08" db="EMBL/GenBank/DDBJ databases">
        <title>Draft genome sequencing of Roseisolibacter agri AW1220.</title>
        <authorList>
            <person name="Tobiishi Y."/>
            <person name="Tonouchi A."/>
        </authorList>
    </citation>
    <scope>NUCLEOTIDE SEQUENCE</scope>
    <source>
        <strain evidence="1">AW1220</strain>
    </source>
</reference>
<name>A0AA37Q7Z1_9BACT</name>
<dbReference type="EMBL" id="BRXS01000008">
    <property type="protein sequence ID" value="GLC28250.1"/>
    <property type="molecule type" value="Genomic_DNA"/>
</dbReference>
<dbReference type="RefSeq" id="WP_284352655.1">
    <property type="nucleotide sequence ID" value="NZ_BRXS01000008.1"/>
</dbReference>
<dbReference type="InterPro" id="IPR019726">
    <property type="entry name" value="DUF2604"/>
</dbReference>
<dbReference type="InterPro" id="IPR029071">
    <property type="entry name" value="Ubiquitin-like_domsf"/>
</dbReference>
<proteinExistence type="predicted"/>
<keyword evidence="2" id="KW-1185">Reference proteome</keyword>